<comment type="caution">
    <text evidence="4">The sequence shown here is derived from an EMBL/GenBank/DDBJ whole genome shotgun (WGS) entry which is preliminary data.</text>
</comment>
<dbReference type="InterPro" id="IPR025662">
    <property type="entry name" value="Sigma_54_int_dom_ATP-bd_1"/>
</dbReference>
<dbReference type="PANTHER" id="PTHR11638">
    <property type="entry name" value="ATP-DEPENDENT CLP PROTEASE"/>
    <property type="match status" value="1"/>
</dbReference>
<dbReference type="PANTHER" id="PTHR11638:SF176">
    <property type="entry name" value="HEAT SHOCK PROTEIN 78, MITOCHONDRIAL"/>
    <property type="match status" value="1"/>
</dbReference>
<dbReference type="GO" id="GO:0042026">
    <property type="term" value="P:protein refolding"/>
    <property type="evidence" value="ECO:0007669"/>
    <property type="project" value="TreeGrafter"/>
</dbReference>
<dbReference type="InterPro" id="IPR050130">
    <property type="entry name" value="ClpA_ClpB"/>
</dbReference>
<feature type="non-terminal residue" evidence="4">
    <location>
        <position position="1"/>
    </location>
</feature>
<reference evidence="4" key="1">
    <citation type="submission" date="2019-09" db="EMBL/GenBank/DDBJ databases">
        <title>Bird 10,000 Genomes (B10K) Project - Family phase.</title>
        <authorList>
            <person name="Zhang G."/>
        </authorList>
    </citation>
    <scope>NUCLEOTIDE SEQUENCE</scope>
    <source>
        <strain evidence="4">B10K-IZCAS-20218</strain>
        <tissue evidence="4">Blood</tissue>
    </source>
</reference>
<protein>
    <submittedName>
        <fullName evidence="4">HSP78 protein</fullName>
    </submittedName>
</protein>
<keyword evidence="5" id="KW-1185">Reference proteome</keyword>
<evidence type="ECO:0000259" key="3">
    <source>
        <dbReference type="Pfam" id="PF07724"/>
    </source>
</evidence>
<dbReference type="InterPro" id="IPR003959">
    <property type="entry name" value="ATPase_AAA_core"/>
</dbReference>
<keyword evidence="1" id="KW-0547">Nucleotide-binding</keyword>
<evidence type="ECO:0000313" key="4">
    <source>
        <dbReference type="EMBL" id="NXD32209.1"/>
    </source>
</evidence>
<dbReference type="GO" id="GO:0005524">
    <property type="term" value="F:ATP binding"/>
    <property type="evidence" value="ECO:0007669"/>
    <property type="project" value="UniProtKB-KW"/>
</dbReference>
<dbReference type="Pfam" id="PF07724">
    <property type="entry name" value="AAA_2"/>
    <property type="match status" value="1"/>
</dbReference>
<evidence type="ECO:0000256" key="2">
    <source>
        <dbReference type="ARBA" id="ARBA00022840"/>
    </source>
</evidence>
<dbReference type="InterPro" id="IPR027417">
    <property type="entry name" value="P-loop_NTPase"/>
</dbReference>
<evidence type="ECO:0000256" key="1">
    <source>
        <dbReference type="ARBA" id="ARBA00022741"/>
    </source>
</evidence>
<sequence>LDAVLRSRVKGQEQAISAVASAIRLSRAGLHAGNRPIASFLFLGQTGTGKTELAKALSQELTGTEKNLITINMSEYQDKH</sequence>
<dbReference type="OrthoDB" id="9156702at2759"/>
<dbReference type="Proteomes" id="UP000623542">
    <property type="component" value="Unassembled WGS sequence"/>
</dbReference>
<dbReference type="EMBL" id="WBNG01003998">
    <property type="protein sequence ID" value="NXD32209.1"/>
    <property type="molecule type" value="Genomic_DNA"/>
</dbReference>
<organism evidence="4 5">
    <name type="scientific">Elachura formosa</name>
    <name type="common">spotted wren-babbler</name>
    <dbReference type="NCBI Taxonomy" id="1463973"/>
    <lineage>
        <taxon>Eukaryota</taxon>
        <taxon>Metazoa</taxon>
        <taxon>Chordata</taxon>
        <taxon>Craniata</taxon>
        <taxon>Vertebrata</taxon>
        <taxon>Euteleostomi</taxon>
        <taxon>Archelosauria</taxon>
        <taxon>Archosauria</taxon>
        <taxon>Dinosauria</taxon>
        <taxon>Saurischia</taxon>
        <taxon>Theropoda</taxon>
        <taxon>Coelurosauria</taxon>
        <taxon>Aves</taxon>
        <taxon>Neognathae</taxon>
        <taxon>Neoaves</taxon>
        <taxon>Telluraves</taxon>
        <taxon>Australaves</taxon>
        <taxon>Passeriformes</taxon>
        <taxon>Elachuridae</taxon>
        <taxon>Elachura</taxon>
    </lineage>
</organism>
<dbReference type="GO" id="GO:0005759">
    <property type="term" value="C:mitochondrial matrix"/>
    <property type="evidence" value="ECO:0007669"/>
    <property type="project" value="TreeGrafter"/>
</dbReference>
<dbReference type="AlphaFoldDB" id="A0A851UWI5"/>
<feature type="domain" description="ATPase AAA-type core" evidence="3">
    <location>
        <begin position="35"/>
        <end position="80"/>
    </location>
</feature>
<feature type="non-terminal residue" evidence="4">
    <location>
        <position position="80"/>
    </location>
</feature>
<gene>
    <name evidence="4" type="primary">Hsp78_1</name>
    <name evidence="4" type="ORF">ELAFOR_R15297</name>
</gene>
<accession>A0A851UWI5</accession>
<proteinExistence type="predicted"/>
<keyword evidence="2" id="KW-0067">ATP-binding</keyword>
<evidence type="ECO:0000313" key="5">
    <source>
        <dbReference type="Proteomes" id="UP000623542"/>
    </source>
</evidence>
<dbReference type="SUPFAM" id="SSF52540">
    <property type="entry name" value="P-loop containing nucleoside triphosphate hydrolases"/>
    <property type="match status" value="1"/>
</dbReference>
<dbReference type="Gene3D" id="3.40.50.300">
    <property type="entry name" value="P-loop containing nucleotide triphosphate hydrolases"/>
    <property type="match status" value="1"/>
</dbReference>
<dbReference type="GO" id="GO:0043335">
    <property type="term" value="P:protein unfolding"/>
    <property type="evidence" value="ECO:0007669"/>
    <property type="project" value="TreeGrafter"/>
</dbReference>
<dbReference type="GO" id="GO:0034605">
    <property type="term" value="P:cellular response to heat"/>
    <property type="evidence" value="ECO:0007669"/>
    <property type="project" value="TreeGrafter"/>
</dbReference>
<dbReference type="GO" id="GO:0016887">
    <property type="term" value="F:ATP hydrolysis activity"/>
    <property type="evidence" value="ECO:0007669"/>
    <property type="project" value="InterPro"/>
</dbReference>
<dbReference type="PROSITE" id="PS00675">
    <property type="entry name" value="SIGMA54_INTERACT_1"/>
    <property type="match status" value="1"/>
</dbReference>
<name>A0A851UWI5_9PASS</name>